<dbReference type="STRING" id="32473.ENSXCOP00000006575"/>
<dbReference type="GO" id="GO:0043235">
    <property type="term" value="C:receptor complex"/>
    <property type="evidence" value="ECO:0007669"/>
    <property type="project" value="TreeGrafter"/>
</dbReference>
<keyword evidence="10" id="KW-0675">Receptor</keyword>
<sequence>DRTTSLQGWRRARHFIVEYHLFTLCTETKAHNVDCYWPNPLVESYIIRIHKHLFSNCTIEEVIWMDPPDDTLTVLILIPVFLTLAMIALVVWCSKRSDLLA</sequence>
<keyword evidence="5 13" id="KW-0812">Transmembrane</keyword>
<keyword evidence="4" id="KW-1003">Cell membrane</keyword>
<dbReference type="GO" id="GO:0006886">
    <property type="term" value="P:intracellular protein transport"/>
    <property type="evidence" value="ECO:0007669"/>
    <property type="project" value="InterPro"/>
</dbReference>
<evidence type="ECO:0000256" key="8">
    <source>
        <dbReference type="ARBA" id="ARBA00023136"/>
    </source>
</evidence>
<dbReference type="AlphaFoldDB" id="A0A3B5L7Z4"/>
<dbReference type="GO" id="GO:0006816">
    <property type="term" value="P:calcium ion transport"/>
    <property type="evidence" value="ECO:0007669"/>
    <property type="project" value="TreeGrafter"/>
</dbReference>
<reference evidence="14" key="1">
    <citation type="submission" date="2025-08" db="UniProtKB">
        <authorList>
            <consortium name="Ensembl"/>
        </authorList>
    </citation>
    <scope>IDENTIFICATION</scope>
</reference>
<keyword evidence="9" id="KW-1015">Disulfide bond</keyword>
<evidence type="ECO:0000256" key="6">
    <source>
        <dbReference type="ARBA" id="ARBA00022729"/>
    </source>
</evidence>
<keyword evidence="11" id="KW-0325">Glycoprotein</keyword>
<comment type="similarity">
    <text evidence="2">Belongs to the RAMP family.</text>
</comment>
<dbReference type="GO" id="GO:0009986">
    <property type="term" value="C:cell surface"/>
    <property type="evidence" value="ECO:0007669"/>
    <property type="project" value="TreeGrafter"/>
</dbReference>
<dbReference type="GO" id="GO:0072659">
    <property type="term" value="P:protein localization to plasma membrane"/>
    <property type="evidence" value="ECO:0007669"/>
    <property type="project" value="TreeGrafter"/>
</dbReference>
<evidence type="ECO:0000256" key="9">
    <source>
        <dbReference type="ARBA" id="ARBA00023157"/>
    </source>
</evidence>
<accession>A0A3B5L7Z4</accession>
<evidence type="ECO:0000256" key="7">
    <source>
        <dbReference type="ARBA" id="ARBA00022989"/>
    </source>
</evidence>
<evidence type="ECO:0000256" key="12">
    <source>
        <dbReference type="ARBA" id="ARBA00041072"/>
    </source>
</evidence>
<dbReference type="PANTHER" id="PTHR14076:SF2">
    <property type="entry name" value="RECEPTOR ACTIVITY-MODIFYING PROTEIN 3"/>
    <property type="match status" value="1"/>
</dbReference>
<dbReference type="GO" id="GO:0031623">
    <property type="term" value="P:receptor internalization"/>
    <property type="evidence" value="ECO:0007669"/>
    <property type="project" value="TreeGrafter"/>
</dbReference>
<evidence type="ECO:0000256" key="4">
    <source>
        <dbReference type="ARBA" id="ARBA00022475"/>
    </source>
</evidence>
<protein>
    <recommendedName>
        <fullName evidence="12">Receptor activity-modifying protein 3</fullName>
    </recommendedName>
</protein>
<dbReference type="Ensembl" id="ENSXCOT00000006655.1">
    <property type="protein sequence ID" value="ENSXCOP00000006575.1"/>
    <property type="gene ID" value="ENSXCOG00000005090.1"/>
</dbReference>
<dbReference type="GO" id="GO:0005886">
    <property type="term" value="C:plasma membrane"/>
    <property type="evidence" value="ECO:0007669"/>
    <property type="project" value="UniProtKB-SubCell"/>
</dbReference>
<dbReference type="GO" id="GO:0007186">
    <property type="term" value="P:G protein-coupled receptor signaling pathway"/>
    <property type="evidence" value="ECO:0007669"/>
    <property type="project" value="TreeGrafter"/>
</dbReference>
<dbReference type="InterPro" id="IPR006985">
    <property type="entry name" value="RAMP"/>
</dbReference>
<dbReference type="Gene3D" id="1.10.150.510">
    <property type="entry name" value="Receptor activity modifying family"/>
    <property type="match status" value="1"/>
</dbReference>
<keyword evidence="6" id="KW-0732">Signal</keyword>
<keyword evidence="8 13" id="KW-0472">Membrane</keyword>
<evidence type="ECO:0000256" key="10">
    <source>
        <dbReference type="ARBA" id="ARBA00023170"/>
    </source>
</evidence>
<dbReference type="GO" id="GO:0032870">
    <property type="term" value="P:cellular response to hormone stimulus"/>
    <property type="evidence" value="ECO:0007669"/>
    <property type="project" value="TreeGrafter"/>
</dbReference>
<evidence type="ECO:0000313" key="14">
    <source>
        <dbReference type="Ensembl" id="ENSXCOP00000006575.1"/>
    </source>
</evidence>
<evidence type="ECO:0000256" key="11">
    <source>
        <dbReference type="ARBA" id="ARBA00023180"/>
    </source>
</evidence>
<evidence type="ECO:0000256" key="13">
    <source>
        <dbReference type="SAM" id="Phobius"/>
    </source>
</evidence>
<dbReference type="GO" id="GO:0008277">
    <property type="term" value="P:regulation of G protein-coupled receptor signaling pathway"/>
    <property type="evidence" value="ECO:0007669"/>
    <property type="project" value="InterPro"/>
</dbReference>
<dbReference type="Pfam" id="PF04901">
    <property type="entry name" value="RAMP"/>
    <property type="match status" value="1"/>
</dbReference>
<evidence type="ECO:0000256" key="1">
    <source>
        <dbReference type="ARBA" id="ARBA00004251"/>
    </source>
</evidence>
<dbReference type="GeneTree" id="ENSGT00940000161026"/>
<evidence type="ECO:0000256" key="5">
    <source>
        <dbReference type="ARBA" id="ARBA00022692"/>
    </source>
</evidence>
<keyword evidence="7 13" id="KW-1133">Transmembrane helix</keyword>
<organism evidence="14 15">
    <name type="scientific">Xiphophorus couchianus</name>
    <name type="common">Monterrey platyfish</name>
    <dbReference type="NCBI Taxonomy" id="32473"/>
    <lineage>
        <taxon>Eukaryota</taxon>
        <taxon>Metazoa</taxon>
        <taxon>Chordata</taxon>
        <taxon>Craniata</taxon>
        <taxon>Vertebrata</taxon>
        <taxon>Euteleostomi</taxon>
        <taxon>Actinopterygii</taxon>
        <taxon>Neopterygii</taxon>
        <taxon>Teleostei</taxon>
        <taxon>Neoteleostei</taxon>
        <taxon>Acanthomorphata</taxon>
        <taxon>Ovalentaria</taxon>
        <taxon>Atherinomorphae</taxon>
        <taxon>Cyprinodontiformes</taxon>
        <taxon>Poeciliidae</taxon>
        <taxon>Poeciliinae</taxon>
        <taxon>Xiphophorus</taxon>
    </lineage>
</organism>
<evidence type="ECO:0000256" key="2">
    <source>
        <dbReference type="ARBA" id="ARBA00007087"/>
    </source>
</evidence>
<evidence type="ECO:0000256" key="3">
    <source>
        <dbReference type="ARBA" id="ARBA00022448"/>
    </source>
</evidence>
<keyword evidence="15" id="KW-1185">Reference proteome</keyword>
<dbReference type="PANTHER" id="PTHR14076">
    <property type="entry name" value="RECEPTOR ACTIVITY MODIFYING PROTEIN RAMP"/>
    <property type="match status" value="1"/>
</dbReference>
<name>A0A3B5L7Z4_9TELE</name>
<proteinExistence type="inferred from homology"/>
<dbReference type="GO" id="GO:0015026">
    <property type="term" value="F:coreceptor activity"/>
    <property type="evidence" value="ECO:0007669"/>
    <property type="project" value="InterPro"/>
</dbReference>
<dbReference type="Proteomes" id="UP000261380">
    <property type="component" value="Unplaced"/>
</dbReference>
<comment type="subcellular location">
    <subcellularLocation>
        <location evidence="1">Cell membrane</location>
        <topology evidence="1">Single-pass type I membrane protein</topology>
    </subcellularLocation>
</comment>
<feature type="transmembrane region" description="Helical" evidence="13">
    <location>
        <begin position="72"/>
        <end position="93"/>
    </location>
</feature>
<dbReference type="InterPro" id="IPR038126">
    <property type="entry name" value="RAMP_sf"/>
</dbReference>
<reference evidence="14" key="2">
    <citation type="submission" date="2025-09" db="UniProtKB">
        <authorList>
            <consortium name="Ensembl"/>
        </authorList>
    </citation>
    <scope>IDENTIFICATION</scope>
</reference>
<evidence type="ECO:0000313" key="15">
    <source>
        <dbReference type="Proteomes" id="UP000261380"/>
    </source>
</evidence>
<keyword evidence="3" id="KW-0813">Transport</keyword>